<dbReference type="AlphaFoldDB" id="A0A6A7YHH3"/>
<protein>
    <submittedName>
        <fullName evidence="1">Aliphatic sulfonate ABC transporter substrate-binding protein</fullName>
    </submittedName>
</protein>
<dbReference type="Gene3D" id="3.40.190.10">
    <property type="entry name" value="Periplasmic binding protein-like II"/>
    <property type="match status" value="2"/>
</dbReference>
<evidence type="ECO:0000313" key="3">
    <source>
        <dbReference type="Proteomes" id="UP000441404"/>
    </source>
</evidence>
<dbReference type="Proteomes" id="UP000489190">
    <property type="component" value="Unassembled WGS sequence"/>
</dbReference>
<dbReference type="InterPro" id="IPR006311">
    <property type="entry name" value="TAT_signal"/>
</dbReference>
<dbReference type="EMBL" id="WIWJ01000057">
    <property type="protein sequence ID" value="MQT49527.1"/>
    <property type="molecule type" value="Genomic_DNA"/>
</dbReference>
<comment type="caution">
    <text evidence="1">The sequence shown here is derived from an EMBL/GenBank/DDBJ whole genome shotgun (WGS) entry which is preliminary data.</text>
</comment>
<dbReference type="SUPFAM" id="SSF53850">
    <property type="entry name" value="Periplasmic binding protein-like II"/>
    <property type="match status" value="1"/>
</dbReference>
<dbReference type="PROSITE" id="PS51318">
    <property type="entry name" value="TAT"/>
    <property type="match status" value="1"/>
</dbReference>
<reference evidence="3 4" key="1">
    <citation type="submission" date="2019-10" db="EMBL/GenBank/DDBJ databases">
        <title>Evaluation of single-gene subtyping targets for Pseudomonas.</title>
        <authorList>
            <person name="Reichler S.J."/>
            <person name="Orsi R.H."/>
            <person name="Wiedmann M."/>
            <person name="Martin N.H."/>
            <person name="Murphy S.I."/>
        </authorList>
    </citation>
    <scope>NUCLEOTIDE SEQUENCE [LARGE SCALE GENOMIC DNA]</scope>
    <source>
        <strain evidence="2 4">FSL R10-3254</strain>
        <strain evidence="1 3">FSL R10-3257</strain>
    </source>
</reference>
<gene>
    <name evidence="2" type="ORF">GHO39_19455</name>
    <name evidence="1" type="ORF">GHO40_22765</name>
</gene>
<sequence>MKGFNRRQFLGAGLGAAALLGLPGRLLAASDPKRTLRVGYVGSTTVPTGPSGWALHQGITQKHLEPLGFDNINTYVFVNGPELNEALLSGALDVGTYGDTPAMVCYAMSQASRLLSIDAVGMNAWLVTPKNGVSSVAELKGKVVATPLGSYMHRYLIGTLHEAGILKDTKIVALPARDSEAALARGDIAAYAAQSELGPTLLSNGYPLIDQATDHPHLRGCTVTVASEKLLKQVPHFSEAWLAARRESVAQITADWPAYFSFHAQASKYSQAAIEATYTGNEFQLEPLSPVGLELLSGSKQFLLEQRLIRRDFDINEWKV</sequence>
<accession>A0A6A7YHH3</accession>
<proteinExistence type="predicted"/>
<dbReference type="RefSeq" id="WP_153330023.1">
    <property type="nucleotide sequence ID" value="NZ_WIWI01000057.1"/>
</dbReference>
<organism evidence="1 3">
    <name type="scientific">Pseudomonas helleri</name>
    <dbReference type="NCBI Taxonomy" id="1608996"/>
    <lineage>
        <taxon>Bacteria</taxon>
        <taxon>Pseudomonadati</taxon>
        <taxon>Pseudomonadota</taxon>
        <taxon>Gammaproteobacteria</taxon>
        <taxon>Pseudomonadales</taxon>
        <taxon>Pseudomonadaceae</taxon>
        <taxon>Pseudomonas</taxon>
    </lineage>
</organism>
<dbReference type="Pfam" id="PF13379">
    <property type="entry name" value="NMT1_2"/>
    <property type="match status" value="1"/>
</dbReference>
<dbReference type="Proteomes" id="UP000441404">
    <property type="component" value="Unassembled WGS sequence"/>
</dbReference>
<dbReference type="EMBL" id="WIWI01000057">
    <property type="protein sequence ID" value="MQT91298.1"/>
    <property type="molecule type" value="Genomic_DNA"/>
</dbReference>
<evidence type="ECO:0000313" key="2">
    <source>
        <dbReference type="EMBL" id="MQT91298.1"/>
    </source>
</evidence>
<evidence type="ECO:0000313" key="4">
    <source>
        <dbReference type="Proteomes" id="UP000489190"/>
    </source>
</evidence>
<name>A0A6A7YHH3_9PSED</name>
<dbReference type="PANTHER" id="PTHR30024">
    <property type="entry name" value="ALIPHATIC SULFONATES-BINDING PROTEIN-RELATED"/>
    <property type="match status" value="1"/>
</dbReference>
<evidence type="ECO:0000313" key="1">
    <source>
        <dbReference type="EMBL" id="MQT49527.1"/>
    </source>
</evidence>